<feature type="transmembrane region" description="Helical" evidence="7">
    <location>
        <begin position="229"/>
        <end position="251"/>
    </location>
</feature>
<feature type="transmembrane region" description="Helical" evidence="7">
    <location>
        <begin position="47"/>
        <end position="67"/>
    </location>
</feature>
<feature type="transmembrane region" description="Helical" evidence="7">
    <location>
        <begin position="117"/>
        <end position="139"/>
    </location>
</feature>
<dbReference type="AlphaFoldDB" id="F3QHR7"/>
<dbReference type="GO" id="GO:0005886">
    <property type="term" value="C:plasma membrane"/>
    <property type="evidence" value="ECO:0007669"/>
    <property type="project" value="UniProtKB-SubCell"/>
</dbReference>
<dbReference type="EMBL" id="AFBP01000011">
    <property type="protein sequence ID" value="EGG56981.1"/>
    <property type="molecule type" value="Genomic_DNA"/>
</dbReference>
<reference evidence="9 10" key="1">
    <citation type="submission" date="2011-02" db="EMBL/GenBank/DDBJ databases">
        <authorList>
            <person name="Weinstock G."/>
            <person name="Sodergren E."/>
            <person name="Clifton S."/>
            <person name="Fulton L."/>
            <person name="Fulton B."/>
            <person name="Courtney L."/>
            <person name="Fronick C."/>
            <person name="Harrison M."/>
            <person name="Strong C."/>
            <person name="Farmer C."/>
            <person name="Delahaunty K."/>
            <person name="Markovic C."/>
            <person name="Hall O."/>
            <person name="Minx P."/>
            <person name="Tomlinson C."/>
            <person name="Mitreva M."/>
            <person name="Hou S."/>
            <person name="Chen J."/>
            <person name="Wollam A."/>
            <person name="Pepin K.H."/>
            <person name="Johnson M."/>
            <person name="Bhonagiri V."/>
            <person name="Zhang X."/>
            <person name="Suruliraj S."/>
            <person name="Warren W."/>
            <person name="Chinwalla A."/>
            <person name="Mardis E.R."/>
            <person name="Wilson R.K."/>
        </authorList>
    </citation>
    <scope>NUCLEOTIDE SEQUENCE [LARGE SCALE GENOMIC DNA]</scope>
    <source>
        <strain evidence="9 10">YIT 11859</strain>
    </source>
</reference>
<feature type="transmembrane region" description="Helical" evidence="7">
    <location>
        <begin position="79"/>
        <end position="97"/>
    </location>
</feature>
<dbReference type="GO" id="GO:0016413">
    <property type="term" value="F:O-acetyltransferase activity"/>
    <property type="evidence" value="ECO:0007669"/>
    <property type="project" value="TreeGrafter"/>
</dbReference>
<feature type="transmembrane region" description="Helical" evidence="7">
    <location>
        <begin position="12"/>
        <end position="32"/>
    </location>
</feature>
<evidence type="ECO:0000256" key="4">
    <source>
        <dbReference type="ARBA" id="ARBA00022692"/>
    </source>
</evidence>
<evidence type="ECO:0000313" key="9">
    <source>
        <dbReference type="EMBL" id="EGG56981.1"/>
    </source>
</evidence>
<proteinExistence type="inferred from homology"/>
<keyword evidence="9" id="KW-0808">Transferase</keyword>
<feature type="transmembrane region" description="Helical" evidence="7">
    <location>
        <begin position="180"/>
        <end position="200"/>
    </location>
</feature>
<evidence type="ECO:0000256" key="3">
    <source>
        <dbReference type="ARBA" id="ARBA00022475"/>
    </source>
</evidence>
<keyword evidence="10" id="KW-1185">Reference proteome</keyword>
<keyword evidence="3" id="KW-1003">Cell membrane</keyword>
<evidence type="ECO:0000256" key="5">
    <source>
        <dbReference type="ARBA" id="ARBA00022989"/>
    </source>
</evidence>
<dbReference type="PANTHER" id="PTHR40074">
    <property type="entry name" value="O-ACETYLTRANSFERASE WECH"/>
    <property type="match status" value="1"/>
</dbReference>
<evidence type="ECO:0000259" key="8">
    <source>
        <dbReference type="Pfam" id="PF01757"/>
    </source>
</evidence>
<dbReference type="InterPro" id="IPR002656">
    <property type="entry name" value="Acyl_transf_3_dom"/>
</dbReference>
<name>F3QHR7_9BURK</name>
<organism evidence="9 10">
    <name type="scientific">Parasutterella excrementihominis YIT 11859</name>
    <dbReference type="NCBI Taxonomy" id="762966"/>
    <lineage>
        <taxon>Bacteria</taxon>
        <taxon>Pseudomonadati</taxon>
        <taxon>Pseudomonadota</taxon>
        <taxon>Betaproteobacteria</taxon>
        <taxon>Burkholderiales</taxon>
        <taxon>Sutterellaceae</taxon>
        <taxon>Parasutterella</taxon>
    </lineage>
</organism>
<feature type="transmembrane region" description="Helical" evidence="7">
    <location>
        <begin position="266"/>
        <end position="285"/>
    </location>
</feature>
<comment type="similarity">
    <text evidence="2">Belongs to the acyltransferase 3 family.</text>
</comment>
<dbReference type="Proteomes" id="UP000005156">
    <property type="component" value="Unassembled WGS sequence"/>
</dbReference>
<dbReference type="Pfam" id="PF01757">
    <property type="entry name" value="Acyl_transf_3"/>
    <property type="match status" value="1"/>
</dbReference>
<keyword evidence="5 7" id="KW-1133">Transmembrane helix</keyword>
<feature type="transmembrane region" description="Helical" evidence="7">
    <location>
        <begin position="297"/>
        <end position="314"/>
    </location>
</feature>
<feature type="transmembrane region" description="Helical" evidence="7">
    <location>
        <begin position="146"/>
        <end position="168"/>
    </location>
</feature>
<gene>
    <name evidence="9" type="ORF">HMPREF9439_00464</name>
</gene>
<accession>F3QHR7</accession>
<protein>
    <submittedName>
        <fullName evidence="9">Acyltransferase</fullName>
    </submittedName>
</protein>
<evidence type="ECO:0000256" key="2">
    <source>
        <dbReference type="ARBA" id="ARBA00007400"/>
    </source>
</evidence>
<comment type="subcellular location">
    <subcellularLocation>
        <location evidence="1">Cell membrane</location>
        <topology evidence="1">Multi-pass membrane protein</topology>
    </subcellularLocation>
</comment>
<feature type="transmembrane region" description="Helical" evidence="7">
    <location>
        <begin position="320"/>
        <end position="345"/>
    </location>
</feature>
<dbReference type="GO" id="GO:0009246">
    <property type="term" value="P:enterobacterial common antigen biosynthetic process"/>
    <property type="evidence" value="ECO:0007669"/>
    <property type="project" value="TreeGrafter"/>
</dbReference>
<dbReference type="HOGENOM" id="CLU_047714_0_0_4"/>
<evidence type="ECO:0000313" key="10">
    <source>
        <dbReference type="Proteomes" id="UP000005156"/>
    </source>
</evidence>
<evidence type="ECO:0000256" key="7">
    <source>
        <dbReference type="SAM" id="Phobius"/>
    </source>
</evidence>
<feature type="domain" description="Acyltransferase 3" evidence="8">
    <location>
        <begin position="10"/>
        <end position="341"/>
    </location>
</feature>
<sequence length="355" mass="41683">MQQQSGRMPGPDILRCVAAILVIAIHASAWPFSQYNGGWKASLIIDSFSRCAVPLFFMLTGYFLLCGKQETLSQFISKRFLRIFLPFVMLVFIYGCFKDYTITELIRRAFVQGDLDFHLWYIYTIIGIYIFIPIVKVLFLCKEYKLINYYLFIWFLTFILYASFQSLFNINTNPFSVFNLYYFQGWLGYVILGGLLRVVLESKIQLDQPFEGFNLQILYKLVSHRIARFVPFFIYILSSSIIALGTYILSIKQGRPIEIFFSSNNFLVFIQSVSLFVSLISLNYYPRIFGWVAQYTYWIYLIHILCLSFVVKHIDLSHFSFINIPLAILFTFIISLFFSIPLLSIEKFFLKIIKR</sequence>
<keyword evidence="9" id="KW-0012">Acyltransferase</keyword>
<keyword evidence="6 7" id="KW-0472">Membrane</keyword>
<dbReference type="eggNOG" id="COG3274">
    <property type="taxonomic scope" value="Bacteria"/>
</dbReference>
<keyword evidence="4 7" id="KW-0812">Transmembrane</keyword>
<comment type="caution">
    <text evidence="9">The sequence shown here is derived from an EMBL/GenBank/DDBJ whole genome shotgun (WGS) entry which is preliminary data.</text>
</comment>
<dbReference type="PANTHER" id="PTHR40074:SF2">
    <property type="entry name" value="O-ACETYLTRANSFERASE WECH"/>
    <property type="match status" value="1"/>
</dbReference>
<evidence type="ECO:0000256" key="6">
    <source>
        <dbReference type="ARBA" id="ARBA00023136"/>
    </source>
</evidence>
<dbReference type="OrthoDB" id="1072135at2"/>
<evidence type="ECO:0000256" key="1">
    <source>
        <dbReference type="ARBA" id="ARBA00004651"/>
    </source>
</evidence>